<accession>A0ABW0WNQ6</accession>
<dbReference type="EMBL" id="JBHSOE010000046">
    <property type="protein sequence ID" value="MFC5658544.1"/>
    <property type="molecule type" value="Genomic_DNA"/>
</dbReference>
<evidence type="ECO:0000313" key="2">
    <source>
        <dbReference type="EMBL" id="MFC5658544.1"/>
    </source>
</evidence>
<name>A0ABW0WNQ6_STRNO</name>
<organism evidence="2 3">
    <name type="scientific">Streptomyces nogalater</name>
    <dbReference type="NCBI Taxonomy" id="38314"/>
    <lineage>
        <taxon>Bacteria</taxon>
        <taxon>Bacillati</taxon>
        <taxon>Actinomycetota</taxon>
        <taxon>Actinomycetes</taxon>
        <taxon>Kitasatosporales</taxon>
        <taxon>Streptomycetaceae</taxon>
        <taxon>Streptomyces</taxon>
    </lineage>
</organism>
<proteinExistence type="predicted"/>
<evidence type="ECO:0000256" key="1">
    <source>
        <dbReference type="SAM" id="SignalP"/>
    </source>
</evidence>
<evidence type="ECO:0000313" key="3">
    <source>
        <dbReference type="Proteomes" id="UP001596065"/>
    </source>
</evidence>
<evidence type="ECO:0008006" key="4">
    <source>
        <dbReference type="Google" id="ProtNLM"/>
    </source>
</evidence>
<protein>
    <recommendedName>
        <fullName evidence="4">Secreted protein</fullName>
    </recommendedName>
</protein>
<dbReference type="Proteomes" id="UP001596065">
    <property type="component" value="Unassembled WGS sequence"/>
</dbReference>
<keyword evidence="1" id="KW-0732">Signal</keyword>
<sequence length="135" mass="13981">MASSRILTIVAVSTALVFGGTATAFAGTGGTTSTKLSNGTLKFEARNGSVIDGNSSVFYSATQYDKSGGSKVYATLKMETSNAQFSDKEKAVSAGQSISHSFGAKSIAKYAPDCWAVGLMDASTGKYYTPHVSFC</sequence>
<keyword evidence="3" id="KW-1185">Reference proteome</keyword>
<gene>
    <name evidence="2" type="ORF">ACFP3J_24070</name>
</gene>
<feature type="chain" id="PRO_5046439235" description="Secreted protein" evidence="1">
    <location>
        <begin position="27"/>
        <end position="135"/>
    </location>
</feature>
<reference evidence="3" key="1">
    <citation type="journal article" date="2019" name="Int. J. Syst. Evol. Microbiol.">
        <title>The Global Catalogue of Microorganisms (GCM) 10K type strain sequencing project: providing services to taxonomists for standard genome sequencing and annotation.</title>
        <authorList>
            <consortium name="The Broad Institute Genomics Platform"/>
            <consortium name="The Broad Institute Genome Sequencing Center for Infectious Disease"/>
            <person name="Wu L."/>
            <person name="Ma J."/>
        </authorList>
    </citation>
    <scope>NUCLEOTIDE SEQUENCE [LARGE SCALE GENOMIC DNA]</scope>
    <source>
        <strain evidence="3">KCTC 5701</strain>
    </source>
</reference>
<feature type="signal peptide" evidence="1">
    <location>
        <begin position="1"/>
        <end position="26"/>
    </location>
</feature>
<comment type="caution">
    <text evidence="2">The sequence shown here is derived from an EMBL/GenBank/DDBJ whole genome shotgun (WGS) entry which is preliminary data.</text>
</comment>
<dbReference type="RefSeq" id="WP_344345692.1">
    <property type="nucleotide sequence ID" value="NZ_BAAASM010000001.1"/>
</dbReference>